<dbReference type="EMBL" id="KZ308575">
    <property type="protein sequence ID" value="KAG8231803.1"/>
    <property type="molecule type" value="Genomic_DNA"/>
</dbReference>
<gene>
    <name evidence="1" type="ORF">J437_LFUL012079</name>
</gene>
<reference evidence="1" key="1">
    <citation type="submission" date="2013-04" db="EMBL/GenBank/DDBJ databases">
        <authorList>
            <person name="Qu J."/>
            <person name="Murali S.C."/>
            <person name="Bandaranaike D."/>
            <person name="Bellair M."/>
            <person name="Blankenburg K."/>
            <person name="Chao H."/>
            <person name="Dinh H."/>
            <person name="Doddapaneni H."/>
            <person name="Downs B."/>
            <person name="Dugan-Rocha S."/>
            <person name="Elkadiri S."/>
            <person name="Gnanaolivu R.D."/>
            <person name="Hernandez B."/>
            <person name="Javaid M."/>
            <person name="Jayaseelan J.C."/>
            <person name="Lee S."/>
            <person name="Li M."/>
            <person name="Ming W."/>
            <person name="Munidasa M."/>
            <person name="Muniz J."/>
            <person name="Nguyen L."/>
            <person name="Ongeri F."/>
            <person name="Osuji N."/>
            <person name="Pu L.-L."/>
            <person name="Puazo M."/>
            <person name="Qu C."/>
            <person name="Quiroz J."/>
            <person name="Raj R."/>
            <person name="Weissenberger G."/>
            <person name="Xin Y."/>
            <person name="Zou X."/>
            <person name="Han Y."/>
            <person name="Richards S."/>
            <person name="Worley K."/>
            <person name="Muzny D."/>
            <person name="Gibbs R."/>
        </authorList>
    </citation>
    <scope>NUCLEOTIDE SEQUENCE</scope>
    <source>
        <strain evidence="1">Sampled in the wild</strain>
    </source>
</reference>
<evidence type="ECO:0000313" key="1">
    <source>
        <dbReference type="EMBL" id="KAG8231803.1"/>
    </source>
</evidence>
<organism evidence="1 2">
    <name type="scientific">Ladona fulva</name>
    <name type="common">Scarce chaser dragonfly</name>
    <name type="synonym">Libellula fulva</name>
    <dbReference type="NCBI Taxonomy" id="123851"/>
    <lineage>
        <taxon>Eukaryota</taxon>
        <taxon>Metazoa</taxon>
        <taxon>Ecdysozoa</taxon>
        <taxon>Arthropoda</taxon>
        <taxon>Hexapoda</taxon>
        <taxon>Insecta</taxon>
        <taxon>Pterygota</taxon>
        <taxon>Palaeoptera</taxon>
        <taxon>Odonata</taxon>
        <taxon>Epiprocta</taxon>
        <taxon>Anisoptera</taxon>
        <taxon>Libelluloidea</taxon>
        <taxon>Libellulidae</taxon>
        <taxon>Ladona</taxon>
    </lineage>
</organism>
<feature type="non-terminal residue" evidence="1">
    <location>
        <position position="84"/>
    </location>
</feature>
<dbReference type="AlphaFoldDB" id="A0A8K0KCE8"/>
<protein>
    <submittedName>
        <fullName evidence="1">Uncharacterized protein</fullName>
    </submittedName>
</protein>
<keyword evidence="2" id="KW-1185">Reference proteome</keyword>
<comment type="caution">
    <text evidence="1">The sequence shown here is derived from an EMBL/GenBank/DDBJ whole genome shotgun (WGS) entry which is preliminary data.</text>
</comment>
<proteinExistence type="predicted"/>
<sequence length="84" mass="8953">MPYYAGFPGIPNLGDIGQLKSYFFSGGGGGGDGGGMYRGLAEMGGRALLKSFGSYRMRNRILGGKEIHGSIPNVRAHPAWTVFR</sequence>
<accession>A0A8K0KCE8</accession>
<dbReference type="Proteomes" id="UP000792457">
    <property type="component" value="Unassembled WGS sequence"/>
</dbReference>
<reference evidence="1" key="2">
    <citation type="submission" date="2017-10" db="EMBL/GenBank/DDBJ databases">
        <title>Ladona fulva Genome sequencing and assembly.</title>
        <authorList>
            <person name="Murali S."/>
            <person name="Richards S."/>
            <person name="Bandaranaike D."/>
            <person name="Bellair M."/>
            <person name="Blankenburg K."/>
            <person name="Chao H."/>
            <person name="Dinh H."/>
            <person name="Doddapaneni H."/>
            <person name="Dugan-Rocha S."/>
            <person name="Elkadiri S."/>
            <person name="Gnanaolivu R."/>
            <person name="Hernandez B."/>
            <person name="Skinner E."/>
            <person name="Javaid M."/>
            <person name="Lee S."/>
            <person name="Li M."/>
            <person name="Ming W."/>
            <person name="Munidasa M."/>
            <person name="Muniz J."/>
            <person name="Nguyen L."/>
            <person name="Hughes D."/>
            <person name="Osuji N."/>
            <person name="Pu L.-L."/>
            <person name="Puazo M."/>
            <person name="Qu C."/>
            <person name="Quiroz J."/>
            <person name="Raj R."/>
            <person name="Weissenberger G."/>
            <person name="Xin Y."/>
            <person name="Zou X."/>
            <person name="Han Y."/>
            <person name="Worley K."/>
            <person name="Muzny D."/>
            <person name="Gibbs R."/>
        </authorList>
    </citation>
    <scope>NUCLEOTIDE SEQUENCE</scope>
    <source>
        <strain evidence="1">Sampled in the wild</strain>
    </source>
</reference>
<name>A0A8K0KCE8_LADFU</name>
<evidence type="ECO:0000313" key="2">
    <source>
        <dbReference type="Proteomes" id="UP000792457"/>
    </source>
</evidence>